<dbReference type="GO" id="GO:0051119">
    <property type="term" value="F:sugar transmembrane transporter activity"/>
    <property type="evidence" value="ECO:0007669"/>
    <property type="project" value="InterPro"/>
</dbReference>
<evidence type="ECO:0000256" key="11">
    <source>
        <dbReference type="ARBA" id="ARBA00023034"/>
    </source>
</evidence>
<evidence type="ECO:0000256" key="9">
    <source>
        <dbReference type="ARBA" id="ARBA00022737"/>
    </source>
</evidence>
<dbReference type="PANTHER" id="PTHR10791">
    <property type="entry name" value="RAG1-ACTIVATING PROTEIN 1"/>
    <property type="match status" value="1"/>
</dbReference>
<reference evidence="16" key="1">
    <citation type="submission" date="2022-11" db="UniProtKB">
        <authorList>
            <consortium name="WormBaseParasite"/>
        </authorList>
    </citation>
    <scope>IDENTIFICATION</scope>
</reference>
<feature type="transmembrane region" description="Helical" evidence="14">
    <location>
        <begin position="161"/>
        <end position="182"/>
    </location>
</feature>
<evidence type="ECO:0000256" key="1">
    <source>
        <dbReference type="ARBA" id="ARBA00004651"/>
    </source>
</evidence>
<keyword evidence="6" id="KW-1003">Cell membrane</keyword>
<comment type="similarity">
    <text evidence="3">Belongs to the SWEET sugar transporter family.</text>
</comment>
<feature type="transmembrane region" description="Helical" evidence="14">
    <location>
        <begin position="188"/>
        <end position="209"/>
    </location>
</feature>
<keyword evidence="9" id="KW-0677">Repeat</keyword>
<evidence type="ECO:0000256" key="3">
    <source>
        <dbReference type="ARBA" id="ARBA00007809"/>
    </source>
</evidence>
<evidence type="ECO:0000256" key="6">
    <source>
        <dbReference type="ARBA" id="ARBA00022475"/>
    </source>
</evidence>
<feature type="transmembrane region" description="Helical" evidence="14">
    <location>
        <begin position="73"/>
        <end position="93"/>
    </location>
</feature>
<dbReference type="GO" id="GO:0000139">
    <property type="term" value="C:Golgi membrane"/>
    <property type="evidence" value="ECO:0007669"/>
    <property type="project" value="UniProtKB-SubCell"/>
</dbReference>
<dbReference type="GO" id="GO:0005886">
    <property type="term" value="C:plasma membrane"/>
    <property type="evidence" value="ECO:0007669"/>
    <property type="project" value="UniProtKB-SubCell"/>
</dbReference>
<evidence type="ECO:0000256" key="13">
    <source>
        <dbReference type="ARBA" id="ARBA00055578"/>
    </source>
</evidence>
<dbReference type="InterPro" id="IPR004316">
    <property type="entry name" value="SWEET_rpt"/>
</dbReference>
<keyword evidence="11" id="KW-0333">Golgi apparatus</keyword>
<feature type="transmembrane region" description="Helical" evidence="14">
    <location>
        <begin position="129"/>
        <end position="149"/>
    </location>
</feature>
<dbReference type="Proteomes" id="UP000887577">
    <property type="component" value="Unplaced"/>
</dbReference>
<organism evidence="15 16">
    <name type="scientific">Panagrolaimus superbus</name>
    <dbReference type="NCBI Taxonomy" id="310955"/>
    <lineage>
        <taxon>Eukaryota</taxon>
        <taxon>Metazoa</taxon>
        <taxon>Ecdysozoa</taxon>
        <taxon>Nematoda</taxon>
        <taxon>Chromadorea</taxon>
        <taxon>Rhabditida</taxon>
        <taxon>Tylenchina</taxon>
        <taxon>Panagrolaimomorpha</taxon>
        <taxon>Panagrolaimoidea</taxon>
        <taxon>Panagrolaimidae</taxon>
        <taxon>Panagrolaimus</taxon>
    </lineage>
</organism>
<name>A0A914Z1E6_9BILA</name>
<proteinExistence type="inferred from homology"/>
<evidence type="ECO:0000256" key="5">
    <source>
        <dbReference type="ARBA" id="ARBA00022448"/>
    </source>
</evidence>
<feature type="transmembrane region" description="Helical" evidence="14">
    <location>
        <begin position="105"/>
        <end position="123"/>
    </location>
</feature>
<evidence type="ECO:0000256" key="7">
    <source>
        <dbReference type="ARBA" id="ARBA00022597"/>
    </source>
</evidence>
<feature type="transmembrane region" description="Helical" evidence="14">
    <location>
        <begin position="12"/>
        <end position="34"/>
    </location>
</feature>
<keyword evidence="10 14" id="KW-1133">Transmembrane helix</keyword>
<comment type="function">
    <text evidence="13">Mediates both low-affinity uptake and efflux of sugar across the membrane.</text>
</comment>
<keyword evidence="7" id="KW-0762">Sugar transport</keyword>
<evidence type="ECO:0000256" key="8">
    <source>
        <dbReference type="ARBA" id="ARBA00022692"/>
    </source>
</evidence>
<evidence type="ECO:0000313" key="15">
    <source>
        <dbReference type="Proteomes" id="UP000887577"/>
    </source>
</evidence>
<evidence type="ECO:0000256" key="2">
    <source>
        <dbReference type="ARBA" id="ARBA00004653"/>
    </source>
</evidence>
<feature type="transmembrane region" description="Helical" evidence="14">
    <location>
        <begin position="46"/>
        <end position="67"/>
    </location>
</feature>
<accession>A0A914Z1E6</accession>
<dbReference type="WBParaSite" id="PSU_v2.g5713.t1">
    <property type="protein sequence ID" value="PSU_v2.g5713.t1"/>
    <property type="gene ID" value="PSU_v2.g5713"/>
</dbReference>
<evidence type="ECO:0000256" key="10">
    <source>
        <dbReference type="ARBA" id="ARBA00022989"/>
    </source>
</evidence>
<dbReference type="PANTHER" id="PTHR10791:SF246">
    <property type="entry name" value="SUGAR TRANSPORTER SWEET1"/>
    <property type="match status" value="1"/>
</dbReference>
<evidence type="ECO:0000313" key="16">
    <source>
        <dbReference type="WBParaSite" id="PSU_v2.g5713.t1"/>
    </source>
</evidence>
<dbReference type="AlphaFoldDB" id="A0A914Z1E6"/>
<keyword evidence="5" id="KW-0813">Transport</keyword>
<dbReference type="FunFam" id="1.20.1280.290:FF:000004">
    <property type="entry name" value="Sugar transporter SWEET"/>
    <property type="match status" value="1"/>
</dbReference>
<dbReference type="Pfam" id="PF03083">
    <property type="entry name" value="MtN3_slv"/>
    <property type="match status" value="2"/>
</dbReference>
<dbReference type="FunFam" id="1.20.1280.290:FF:000010">
    <property type="entry name" value="Sugar transporter SWEET"/>
    <property type="match status" value="1"/>
</dbReference>
<keyword evidence="12 14" id="KW-0472">Membrane</keyword>
<protein>
    <recommendedName>
        <fullName evidence="4">Sugar transporter SWEET1</fullName>
    </recommendedName>
</protein>
<evidence type="ECO:0000256" key="12">
    <source>
        <dbReference type="ARBA" id="ARBA00023136"/>
    </source>
</evidence>
<keyword evidence="8 14" id="KW-0812">Transmembrane</keyword>
<evidence type="ECO:0000256" key="4">
    <source>
        <dbReference type="ARBA" id="ARBA00021741"/>
    </source>
</evidence>
<comment type="subcellular location">
    <subcellularLocation>
        <location evidence="1">Cell membrane</location>
        <topology evidence="1">Multi-pass membrane protein</topology>
    </subcellularLocation>
    <subcellularLocation>
        <location evidence="2">Golgi apparatus membrane</location>
        <topology evidence="2">Multi-pass membrane protein</topology>
    </subcellularLocation>
</comment>
<dbReference type="InterPro" id="IPR047664">
    <property type="entry name" value="SWEET"/>
</dbReference>
<sequence length="375" mass="41399">MFEAFSDGFTFLNILSILAFLTTVGLFLCGIPICRQIWKRQDTTEISGAPFIMGVLGGTCWLTYGWLKQDGTVMYVTTAQVILYSTYVVFYFFMTKKKLWISIKIVALVITCTTLLASVHFFGHTVFHPLGIVCLTLNIADFGAPLAGLKVVLRRRATSTLPLPLCIANALVSTEWFVYGLLKNDFYLIMPNGIGSFLAISQLFLFVILPRKPGQTAPIVRIVRCFGGRASRVKDIEADAVVPVEADETCKISKHRWSDRLVANVANVTGEIENVIHKVHLGDPFAYSGKLNKDDLSNDSVTMTPESAGTPVENKPMIFPGAFPVTIRNEEQLLQLANQLAEKLVALKNPSSAVIVEEDATEKVKRCKSVPDLSK</sequence>
<dbReference type="Gene3D" id="1.20.1280.290">
    <property type="match status" value="2"/>
</dbReference>
<evidence type="ECO:0000256" key="14">
    <source>
        <dbReference type="SAM" id="Phobius"/>
    </source>
</evidence>
<keyword evidence="15" id="KW-1185">Reference proteome</keyword>